<proteinExistence type="predicted"/>
<dbReference type="Proteomes" id="UP001597302">
    <property type="component" value="Unassembled WGS sequence"/>
</dbReference>
<dbReference type="EMBL" id="JBHTOQ010000002">
    <property type="protein sequence ID" value="MFD1479669.1"/>
    <property type="molecule type" value="Genomic_DNA"/>
</dbReference>
<sequence length="86" mass="10038">MTKEQPFTTALLAPFRHRVRRLGRALTLHRLSIHRLEDRQMLLEERIAAEQTVNRDLRGRLTTAEREIRELRIALGILDSFSSSDS</sequence>
<reference evidence="2" key="1">
    <citation type="journal article" date="2019" name="Int. J. Syst. Evol. Microbiol.">
        <title>The Global Catalogue of Microorganisms (GCM) 10K type strain sequencing project: providing services to taxonomists for standard genome sequencing and annotation.</title>
        <authorList>
            <consortium name="The Broad Institute Genomics Platform"/>
            <consortium name="The Broad Institute Genome Sequencing Center for Infectious Disease"/>
            <person name="Wu L."/>
            <person name="Ma J."/>
        </authorList>
    </citation>
    <scope>NUCLEOTIDE SEQUENCE [LARGE SCALE GENOMIC DNA]</scope>
    <source>
        <strain evidence="2">CCM 8875</strain>
    </source>
</reference>
<evidence type="ECO:0000313" key="2">
    <source>
        <dbReference type="Proteomes" id="UP001597302"/>
    </source>
</evidence>
<accession>A0ABW4DRB4</accession>
<organism evidence="1 2">
    <name type="scientific">Paracoccus nototheniae</name>
    <dbReference type="NCBI Taxonomy" id="2489002"/>
    <lineage>
        <taxon>Bacteria</taxon>
        <taxon>Pseudomonadati</taxon>
        <taxon>Pseudomonadota</taxon>
        <taxon>Alphaproteobacteria</taxon>
        <taxon>Rhodobacterales</taxon>
        <taxon>Paracoccaceae</taxon>
        <taxon>Paracoccus</taxon>
    </lineage>
</organism>
<name>A0ABW4DRB4_9RHOB</name>
<keyword evidence="2" id="KW-1185">Reference proteome</keyword>
<comment type="caution">
    <text evidence="1">The sequence shown here is derived from an EMBL/GenBank/DDBJ whole genome shotgun (WGS) entry which is preliminary data.</text>
</comment>
<gene>
    <name evidence="1" type="ORF">ACFQ5P_00015</name>
</gene>
<evidence type="ECO:0000313" key="1">
    <source>
        <dbReference type="EMBL" id="MFD1479669.1"/>
    </source>
</evidence>
<protein>
    <submittedName>
        <fullName evidence="1">Uncharacterized protein</fullName>
    </submittedName>
</protein>
<dbReference type="RefSeq" id="WP_131578446.1">
    <property type="nucleotide sequence ID" value="NZ_CBCSAJ010000113.1"/>
</dbReference>